<dbReference type="PROSITE" id="PS50862">
    <property type="entry name" value="AA_TRNA_LIGASE_II"/>
    <property type="match status" value="1"/>
</dbReference>
<keyword evidence="11 13" id="KW-0030">Aminoacyl-tRNA synthetase</keyword>
<dbReference type="InterPro" id="IPR002313">
    <property type="entry name" value="Lys-tRNA-ligase_II"/>
</dbReference>
<dbReference type="Proteomes" id="UP000268908">
    <property type="component" value="Unassembled WGS sequence"/>
</dbReference>
<dbReference type="EMBL" id="RCCI01000005">
    <property type="protein sequence ID" value="RLJ65330.1"/>
    <property type="molecule type" value="Genomic_DNA"/>
</dbReference>
<dbReference type="GO" id="GO:0005829">
    <property type="term" value="C:cytosol"/>
    <property type="evidence" value="ECO:0007669"/>
    <property type="project" value="UniProtKB-ARBA"/>
</dbReference>
<keyword evidence="5 13" id="KW-0436">Ligase</keyword>
<evidence type="ECO:0000256" key="6">
    <source>
        <dbReference type="ARBA" id="ARBA00022723"/>
    </source>
</evidence>
<dbReference type="NCBIfam" id="NF001756">
    <property type="entry name" value="PRK00484.1"/>
    <property type="match status" value="1"/>
</dbReference>
<evidence type="ECO:0000256" key="12">
    <source>
        <dbReference type="ARBA" id="ARBA00048573"/>
    </source>
</evidence>
<evidence type="ECO:0000256" key="5">
    <source>
        <dbReference type="ARBA" id="ARBA00022598"/>
    </source>
</evidence>
<dbReference type="InterPro" id="IPR006195">
    <property type="entry name" value="aa-tRNA-synth_II"/>
</dbReference>
<dbReference type="InterPro" id="IPR045864">
    <property type="entry name" value="aa-tRNA-synth_II/BPL/LPL"/>
</dbReference>
<feature type="binding site" evidence="13">
    <location>
        <position position="454"/>
    </location>
    <ligand>
        <name>Mg(2+)</name>
        <dbReference type="ChEBI" id="CHEBI:18420"/>
        <label>1</label>
    </ligand>
</feature>
<comment type="similarity">
    <text evidence="2 13">Belongs to the class-II aminoacyl-tRNA synthetase family.</text>
</comment>
<feature type="binding site" evidence="13">
    <location>
        <position position="461"/>
    </location>
    <ligand>
        <name>Mg(2+)</name>
        <dbReference type="ChEBI" id="CHEBI:18420"/>
        <label>2</label>
    </ligand>
</feature>
<dbReference type="InterPro" id="IPR044136">
    <property type="entry name" value="Lys-tRNA-ligase_II_N"/>
</dbReference>
<reference evidence="16 17" key="1">
    <citation type="submission" date="2018-10" db="EMBL/GenBank/DDBJ databases">
        <title>Genomic Encyclopedia of Type Strains, Phase IV (KMG-IV): sequencing the most valuable type-strain genomes for metagenomic binning, comparative biology and taxonomic classification.</title>
        <authorList>
            <person name="Goeker M."/>
        </authorList>
    </citation>
    <scope>NUCLEOTIDE SEQUENCE [LARGE SCALE GENOMIC DNA]</scope>
    <source>
        <strain evidence="16 17">DSM 26916</strain>
    </source>
</reference>
<dbReference type="Gene3D" id="3.30.930.10">
    <property type="entry name" value="Bira Bifunctional Protein, Domain 2"/>
    <property type="match status" value="1"/>
</dbReference>
<dbReference type="GO" id="GO:0042803">
    <property type="term" value="F:protein homodimerization activity"/>
    <property type="evidence" value="ECO:0007669"/>
    <property type="project" value="UniProtKB-ARBA"/>
</dbReference>
<evidence type="ECO:0000256" key="11">
    <source>
        <dbReference type="ARBA" id="ARBA00023146"/>
    </source>
</evidence>
<accession>A0A497XEB4</accession>
<evidence type="ECO:0000256" key="9">
    <source>
        <dbReference type="ARBA" id="ARBA00022842"/>
    </source>
</evidence>
<keyword evidence="8 13" id="KW-0067">ATP-binding</keyword>
<dbReference type="SUPFAM" id="SSF50249">
    <property type="entry name" value="Nucleic acid-binding proteins"/>
    <property type="match status" value="1"/>
</dbReference>
<organism evidence="16 17">
    <name type="scientific">Sulfurisoma sediminicola</name>
    <dbReference type="NCBI Taxonomy" id="1381557"/>
    <lineage>
        <taxon>Bacteria</taxon>
        <taxon>Pseudomonadati</taxon>
        <taxon>Pseudomonadota</taxon>
        <taxon>Betaproteobacteria</taxon>
        <taxon>Nitrosomonadales</taxon>
        <taxon>Sterolibacteriaceae</taxon>
        <taxon>Sulfurisoma</taxon>
    </lineage>
</organism>
<dbReference type="GO" id="GO:0005524">
    <property type="term" value="F:ATP binding"/>
    <property type="evidence" value="ECO:0007669"/>
    <property type="project" value="UniProtKB-UniRule"/>
</dbReference>
<name>A0A497XEB4_9PROT</name>
<dbReference type="InterPro" id="IPR004364">
    <property type="entry name" value="Aa-tRNA-synt_II"/>
</dbReference>
<comment type="subunit">
    <text evidence="3 13">Homodimer.</text>
</comment>
<evidence type="ECO:0000313" key="16">
    <source>
        <dbReference type="EMBL" id="RLJ65330.1"/>
    </source>
</evidence>
<keyword evidence="9 13" id="KW-0460">Magnesium</keyword>
<evidence type="ECO:0000256" key="1">
    <source>
        <dbReference type="ARBA" id="ARBA00004496"/>
    </source>
</evidence>
<evidence type="ECO:0000259" key="15">
    <source>
        <dbReference type="PROSITE" id="PS50862"/>
    </source>
</evidence>
<dbReference type="GO" id="GO:0000287">
    <property type="term" value="F:magnesium ion binding"/>
    <property type="evidence" value="ECO:0007669"/>
    <property type="project" value="UniProtKB-UniRule"/>
</dbReference>
<feature type="domain" description="Aminoacyl-transfer RNA synthetases class-II family profile" evidence="15">
    <location>
        <begin position="223"/>
        <end position="542"/>
    </location>
</feature>
<dbReference type="SUPFAM" id="SSF55681">
    <property type="entry name" value="Class II aaRS and biotin synthetases"/>
    <property type="match status" value="1"/>
</dbReference>
<keyword evidence="6 13" id="KW-0479">Metal-binding</keyword>
<evidence type="ECO:0000256" key="2">
    <source>
        <dbReference type="ARBA" id="ARBA00008226"/>
    </source>
</evidence>
<dbReference type="EC" id="6.1.1.6" evidence="13"/>
<evidence type="ECO:0000256" key="14">
    <source>
        <dbReference type="RuleBase" id="RU000336"/>
    </source>
</evidence>
<keyword evidence="4 13" id="KW-0963">Cytoplasm</keyword>
<evidence type="ECO:0000313" key="17">
    <source>
        <dbReference type="Proteomes" id="UP000268908"/>
    </source>
</evidence>
<dbReference type="NCBIfam" id="TIGR00499">
    <property type="entry name" value="lysS_bact"/>
    <property type="match status" value="1"/>
</dbReference>
<dbReference type="PRINTS" id="PR00982">
    <property type="entry name" value="TRNASYNTHLYS"/>
</dbReference>
<dbReference type="HAMAP" id="MF_00252">
    <property type="entry name" value="Lys_tRNA_synth_class2"/>
    <property type="match status" value="1"/>
</dbReference>
<comment type="catalytic activity">
    <reaction evidence="12 13 14">
        <text>tRNA(Lys) + L-lysine + ATP = L-lysyl-tRNA(Lys) + AMP + diphosphate</text>
        <dbReference type="Rhea" id="RHEA:20792"/>
        <dbReference type="Rhea" id="RHEA-COMP:9696"/>
        <dbReference type="Rhea" id="RHEA-COMP:9697"/>
        <dbReference type="ChEBI" id="CHEBI:30616"/>
        <dbReference type="ChEBI" id="CHEBI:32551"/>
        <dbReference type="ChEBI" id="CHEBI:33019"/>
        <dbReference type="ChEBI" id="CHEBI:78442"/>
        <dbReference type="ChEBI" id="CHEBI:78529"/>
        <dbReference type="ChEBI" id="CHEBI:456215"/>
        <dbReference type="EC" id="6.1.1.6"/>
    </reaction>
</comment>
<dbReference type="CDD" id="cd04322">
    <property type="entry name" value="LysRS_N"/>
    <property type="match status" value="1"/>
</dbReference>
<dbReference type="InterPro" id="IPR012340">
    <property type="entry name" value="NA-bd_OB-fold"/>
</dbReference>
<dbReference type="CDD" id="cd00775">
    <property type="entry name" value="LysRS_core"/>
    <property type="match status" value="1"/>
</dbReference>
<dbReference type="InterPro" id="IPR018149">
    <property type="entry name" value="Lys-tRNA-synth_II_C"/>
</dbReference>
<dbReference type="InterPro" id="IPR004365">
    <property type="entry name" value="NA-bd_OB_tRNA"/>
</dbReference>
<proteinExistence type="inferred from homology"/>
<keyword evidence="10 13" id="KW-0648">Protein biosynthesis</keyword>
<protein>
    <recommendedName>
        <fullName evidence="13">Lysine--tRNA ligase</fullName>
        <ecNumber evidence="13">6.1.1.6</ecNumber>
    </recommendedName>
    <alternativeName>
        <fullName evidence="13">Lysyl-tRNA synthetase</fullName>
        <shortName evidence="13">LysRS</shortName>
    </alternativeName>
</protein>
<dbReference type="Pfam" id="PF00152">
    <property type="entry name" value="tRNA-synt_2"/>
    <property type="match status" value="1"/>
</dbReference>
<comment type="cofactor">
    <cofactor evidence="13 14">
        <name>Mg(2+)</name>
        <dbReference type="ChEBI" id="CHEBI:18420"/>
    </cofactor>
    <text evidence="13 14">Binds 3 Mg(2+) ions per subunit.</text>
</comment>
<dbReference type="Gene3D" id="2.40.50.140">
    <property type="entry name" value="Nucleic acid-binding proteins"/>
    <property type="match status" value="1"/>
</dbReference>
<dbReference type="GO" id="GO:0004824">
    <property type="term" value="F:lysine-tRNA ligase activity"/>
    <property type="evidence" value="ECO:0007669"/>
    <property type="project" value="UniProtKB-UniRule"/>
</dbReference>
<dbReference type="FunFam" id="3.30.930.10:FF:000001">
    <property type="entry name" value="Lysine--tRNA ligase"/>
    <property type="match status" value="1"/>
</dbReference>
<evidence type="ECO:0000256" key="8">
    <source>
        <dbReference type="ARBA" id="ARBA00022840"/>
    </source>
</evidence>
<dbReference type="FunFam" id="2.40.50.140:FF:000024">
    <property type="entry name" value="Lysine--tRNA ligase"/>
    <property type="match status" value="1"/>
</dbReference>
<dbReference type="GO" id="GO:0006430">
    <property type="term" value="P:lysyl-tRNA aminoacylation"/>
    <property type="evidence" value="ECO:0007669"/>
    <property type="project" value="UniProtKB-UniRule"/>
</dbReference>
<dbReference type="GO" id="GO:0000049">
    <property type="term" value="F:tRNA binding"/>
    <property type="evidence" value="ECO:0007669"/>
    <property type="project" value="TreeGrafter"/>
</dbReference>
<keyword evidence="17" id="KW-1185">Reference proteome</keyword>
<comment type="caution">
    <text evidence="16">The sequence shown here is derived from an EMBL/GenBank/DDBJ whole genome shotgun (WGS) entry which is preliminary data.</text>
</comment>
<evidence type="ECO:0000256" key="3">
    <source>
        <dbReference type="ARBA" id="ARBA00011738"/>
    </source>
</evidence>
<dbReference type="Pfam" id="PF01336">
    <property type="entry name" value="tRNA_anti-codon"/>
    <property type="match status" value="1"/>
</dbReference>
<evidence type="ECO:0000256" key="7">
    <source>
        <dbReference type="ARBA" id="ARBA00022741"/>
    </source>
</evidence>
<evidence type="ECO:0000256" key="4">
    <source>
        <dbReference type="ARBA" id="ARBA00022490"/>
    </source>
</evidence>
<keyword evidence="7 13" id="KW-0547">Nucleotide-binding</keyword>
<comment type="subcellular location">
    <subcellularLocation>
        <location evidence="1 13">Cytoplasm</location>
    </subcellularLocation>
</comment>
<sequence length="543" mass="61561">MGMKGRDYTEAGRKLLCEPCPDRRQFAVFQTFFASPHTQIAMSTQDQAPAPQQDENHIIAERRAKLAEWRKSGRAYPNDFSRENTAGKLDEVYGEKTREELEANKVEVKVAGRVMLKRVMGKASFATIQDLSGRIQLYVSNDGVGAEVHDDFKKWDLGDIVGAVGTLFKTKTGELTVQCSEIRLLSKCLRPLPEKFHGLSDQEAKYRQRYLDLITNEESRFTFVARSRMIASIRGYMTAHNFLEVETPMMHPIPGGAAAKPFTTHHNALDMGLFLRIAPELYLKRLVVGGFEKVFEINRNFRNEGLSPRHNPEFTMMEFYEAYAEYKGLMNFTEGVIRHAAREALGAETFDYQGRILDLSKPFRRMTIVEAIHYHHPGYAVAHLTDAGWVRQKLGELKVDVRPDAGLGTLQLLLFEETTEAELWEPTFIIDYPAEVSPLARRSDTNPEITERFELFIVGREIANGFSELNDPEDQAARFLDQAKAKEAGDEEAMFYDADYIRALEFGLPPTGGCGIGIDRLVMLLTDSPAIRDVILFPQMRPE</sequence>
<dbReference type="PANTHER" id="PTHR42918:SF15">
    <property type="entry name" value="LYSINE--TRNA LIGASE, CHLOROPLASTIC_MITOCHONDRIAL"/>
    <property type="match status" value="1"/>
</dbReference>
<dbReference type="AlphaFoldDB" id="A0A497XEB4"/>
<evidence type="ECO:0000256" key="13">
    <source>
        <dbReference type="HAMAP-Rule" id="MF_00252"/>
    </source>
</evidence>
<gene>
    <name evidence="13" type="primary">lysS</name>
    <name evidence="16" type="ORF">DFR35_1990</name>
</gene>
<dbReference type="PANTHER" id="PTHR42918">
    <property type="entry name" value="LYSYL-TRNA SYNTHETASE"/>
    <property type="match status" value="1"/>
</dbReference>
<feature type="binding site" evidence="13">
    <location>
        <position position="461"/>
    </location>
    <ligand>
        <name>Mg(2+)</name>
        <dbReference type="ChEBI" id="CHEBI:18420"/>
        <label>1</label>
    </ligand>
</feature>
<evidence type="ECO:0000256" key="10">
    <source>
        <dbReference type="ARBA" id="ARBA00022917"/>
    </source>
</evidence>